<keyword evidence="5" id="KW-0408">Iron</keyword>
<dbReference type="SFLD" id="SFLDS00029">
    <property type="entry name" value="Radical_SAM"/>
    <property type="match status" value="1"/>
</dbReference>
<dbReference type="SFLD" id="SFLDG01067">
    <property type="entry name" value="SPASM/twitch_domain_containing"/>
    <property type="match status" value="1"/>
</dbReference>
<feature type="domain" description="Radical SAM core" evidence="7">
    <location>
        <begin position="1"/>
        <end position="222"/>
    </location>
</feature>
<sequence>MEPSYVEWYFTNKCYLNCIHCMNNASIINDNEDFDNLTFICNELIKIKPTTINISGGDPLIEPNIYNIANMFLKNNINLTLSTTGFKIDKDSILNILKFFPGGIQLSIDSFNSEVHDKIRGRKGALHNCIKTIKLIRKYSLEYDIQVCMVLNKLNVNDIKNTIKLAIELKVNSIKILSLYPIGRSKQNKYLFLDKNDMNKPLEDIVDAKNKYPDINIFYRDPIWQLNRHIIKPDKNYMMTIMNNGDIKIATYLPFCFGNVYKDNLYSIWNYKMENFFTTEAFKKYFNNINTVFDIKDKDDLIWI</sequence>
<dbReference type="InterPro" id="IPR058240">
    <property type="entry name" value="rSAM_sf"/>
</dbReference>
<evidence type="ECO:0000313" key="9">
    <source>
        <dbReference type="Proteomes" id="UP001623592"/>
    </source>
</evidence>
<keyword evidence="2" id="KW-0004">4Fe-4S</keyword>
<dbReference type="RefSeq" id="WP_406787211.1">
    <property type="nucleotide sequence ID" value="NZ_JBJIAA010000006.1"/>
</dbReference>
<comment type="caution">
    <text evidence="8">The sequence shown here is derived from an EMBL/GenBank/DDBJ whole genome shotgun (WGS) entry which is preliminary data.</text>
</comment>
<dbReference type="SMART" id="SM00729">
    <property type="entry name" value="Elp3"/>
    <property type="match status" value="1"/>
</dbReference>
<dbReference type="InterPro" id="IPR006638">
    <property type="entry name" value="Elp3/MiaA/NifB-like_rSAM"/>
</dbReference>
<evidence type="ECO:0000256" key="3">
    <source>
        <dbReference type="ARBA" id="ARBA00022691"/>
    </source>
</evidence>
<proteinExistence type="predicted"/>
<dbReference type="Gene3D" id="3.20.20.70">
    <property type="entry name" value="Aldolase class I"/>
    <property type="match status" value="1"/>
</dbReference>
<evidence type="ECO:0000313" key="8">
    <source>
        <dbReference type="EMBL" id="MFL0250546.1"/>
    </source>
</evidence>
<dbReference type="InterPro" id="IPR013785">
    <property type="entry name" value="Aldolase_TIM"/>
</dbReference>
<evidence type="ECO:0000256" key="6">
    <source>
        <dbReference type="ARBA" id="ARBA00023014"/>
    </source>
</evidence>
<dbReference type="InterPro" id="IPR050377">
    <property type="entry name" value="Radical_SAM_PqqE_MftC-like"/>
</dbReference>
<gene>
    <name evidence="8" type="ORF">ACJDT4_08950</name>
</gene>
<keyword evidence="9" id="KW-1185">Reference proteome</keyword>
<dbReference type="CDD" id="cd01335">
    <property type="entry name" value="Radical_SAM"/>
    <property type="match status" value="1"/>
</dbReference>
<keyword evidence="3" id="KW-0949">S-adenosyl-L-methionine</keyword>
<dbReference type="PROSITE" id="PS51918">
    <property type="entry name" value="RADICAL_SAM"/>
    <property type="match status" value="1"/>
</dbReference>
<dbReference type="InterPro" id="IPR007197">
    <property type="entry name" value="rSAM"/>
</dbReference>
<reference evidence="8 9" key="1">
    <citation type="submission" date="2024-11" db="EMBL/GenBank/DDBJ databases">
        <authorList>
            <person name="Heng Y.C."/>
            <person name="Lim A.C.H."/>
            <person name="Lee J.K.Y."/>
            <person name="Kittelmann S."/>
        </authorList>
    </citation>
    <scope>NUCLEOTIDE SEQUENCE [LARGE SCALE GENOMIC DNA]</scope>
    <source>
        <strain evidence="8 9">WILCCON 0114</strain>
    </source>
</reference>
<keyword evidence="4" id="KW-0479">Metal-binding</keyword>
<comment type="cofactor">
    <cofactor evidence="1">
        <name>[4Fe-4S] cluster</name>
        <dbReference type="ChEBI" id="CHEBI:49883"/>
    </cofactor>
</comment>
<accession>A0ABW8TDY9</accession>
<dbReference type="PIRSF" id="PIRSF037420">
    <property type="entry name" value="PQQ_syn_pqqE"/>
    <property type="match status" value="1"/>
</dbReference>
<dbReference type="PANTHER" id="PTHR11228">
    <property type="entry name" value="RADICAL SAM DOMAIN PROTEIN"/>
    <property type="match status" value="1"/>
</dbReference>
<dbReference type="Proteomes" id="UP001623592">
    <property type="component" value="Unassembled WGS sequence"/>
</dbReference>
<evidence type="ECO:0000256" key="2">
    <source>
        <dbReference type="ARBA" id="ARBA00022485"/>
    </source>
</evidence>
<dbReference type="PANTHER" id="PTHR11228:SF7">
    <property type="entry name" value="PQQA PEPTIDE CYCLASE"/>
    <property type="match status" value="1"/>
</dbReference>
<evidence type="ECO:0000256" key="5">
    <source>
        <dbReference type="ARBA" id="ARBA00023004"/>
    </source>
</evidence>
<evidence type="ECO:0000256" key="1">
    <source>
        <dbReference type="ARBA" id="ARBA00001966"/>
    </source>
</evidence>
<evidence type="ECO:0000256" key="4">
    <source>
        <dbReference type="ARBA" id="ARBA00022723"/>
    </source>
</evidence>
<name>A0ABW8TDY9_9CLOT</name>
<dbReference type="Pfam" id="PF04055">
    <property type="entry name" value="Radical_SAM"/>
    <property type="match status" value="1"/>
</dbReference>
<dbReference type="InterPro" id="IPR017200">
    <property type="entry name" value="PqqE-like"/>
</dbReference>
<dbReference type="EMBL" id="JBJIAA010000006">
    <property type="protein sequence ID" value="MFL0250546.1"/>
    <property type="molecule type" value="Genomic_DNA"/>
</dbReference>
<keyword evidence="6" id="KW-0411">Iron-sulfur</keyword>
<organism evidence="8 9">
    <name type="scientific">Clostridium neuense</name>
    <dbReference type="NCBI Taxonomy" id="1728934"/>
    <lineage>
        <taxon>Bacteria</taxon>
        <taxon>Bacillati</taxon>
        <taxon>Bacillota</taxon>
        <taxon>Clostridia</taxon>
        <taxon>Eubacteriales</taxon>
        <taxon>Clostridiaceae</taxon>
        <taxon>Clostridium</taxon>
    </lineage>
</organism>
<protein>
    <submittedName>
        <fullName evidence="8">Radical SAM protein</fullName>
    </submittedName>
</protein>
<dbReference type="SUPFAM" id="SSF102114">
    <property type="entry name" value="Radical SAM enzymes"/>
    <property type="match status" value="1"/>
</dbReference>
<evidence type="ECO:0000259" key="7">
    <source>
        <dbReference type="PROSITE" id="PS51918"/>
    </source>
</evidence>